<dbReference type="PANTHER" id="PTHR24252">
    <property type="entry name" value="ACROSIN-RELATED"/>
    <property type="match status" value="1"/>
</dbReference>
<keyword evidence="6" id="KW-1185">Reference proteome</keyword>
<sequence>MANMANAPSIVRSGARRQLPAAIAAIVLCALVPPGAVTGHDYSSDFSFPTDSNARYENDPCSLTGAMPRTGICRKAADCPIGIRSKGERCEFSGNDAVVCCPTSETSINRYGARIAKQECENFDRHGHSNLTDHLTGRRFLVELGEFPFMALISFGGEDNEELKCGATLISNRFLLTAAHCTRQNISFVRLGMVDTNDKDASVYRVRQVLVHEEYKGRRNDIALIEVTEDITTSRFVRPICLNTELVDIGPSVNLTIMGWGIDNDNNQTNVLYKGTVNEIPLNVCRKRFRDLFFSNTISETQICALGEKYMNGTTDTCPGDSGGPLVVTINEKPYLAGVVSYGITCGQDIPGIYTRITHYLDWIEQHVWPNRF</sequence>
<dbReference type="EMBL" id="AXCN02002154">
    <property type="status" value="NOT_ANNOTATED_CDS"/>
    <property type="molecule type" value="Genomic_DNA"/>
</dbReference>
<evidence type="ECO:0000259" key="4">
    <source>
        <dbReference type="PROSITE" id="PS50240"/>
    </source>
</evidence>
<feature type="domain" description="Peptidase S1" evidence="4">
    <location>
        <begin position="135"/>
        <end position="369"/>
    </location>
</feature>
<organism evidence="5 6">
    <name type="scientific">Anopheles farauti</name>
    <dbReference type="NCBI Taxonomy" id="69004"/>
    <lineage>
        <taxon>Eukaryota</taxon>
        <taxon>Metazoa</taxon>
        <taxon>Ecdysozoa</taxon>
        <taxon>Arthropoda</taxon>
        <taxon>Hexapoda</taxon>
        <taxon>Insecta</taxon>
        <taxon>Pterygota</taxon>
        <taxon>Neoptera</taxon>
        <taxon>Endopterygota</taxon>
        <taxon>Diptera</taxon>
        <taxon>Nematocera</taxon>
        <taxon>Culicoidea</taxon>
        <taxon>Culicidae</taxon>
        <taxon>Anophelinae</taxon>
        <taxon>Anopheles</taxon>
    </lineage>
</organism>
<dbReference type="PANTHER" id="PTHR24252:SF7">
    <property type="entry name" value="HYALIN"/>
    <property type="match status" value="1"/>
</dbReference>
<reference evidence="6" key="1">
    <citation type="submission" date="2014-01" db="EMBL/GenBank/DDBJ databases">
        <title>The Genome Sequence of Anopheles farauti FAR1 (V2).</title>
        <authorList>
            <consortium name="The Broad Institute Genomics Platform"/>
            <person name="Neafsey D.E."/>
            <person name="Besansky N."/>
            <person name="Howell P."/>
            <person name="Walton C."/>
            <person name="Young S.K."/>
            <person name="Zeng Q."/>
            <person name="Gargeya S."/>
            <person name="Fitzgerald M."/>
            <person name="Haas B."/>
            <person name="Abouelleil A."/>
            <person name="Allen A.W."/>
            <person name="Alvarado L."/>
            <person name="Arachchi H.M."/>
            <person name="Berlin A.M."/>
            <person name="Chapman S.B."/>
            <person name="Gainer-Dewar J."/>
            <person name="Goldberg J."/>
            <person name="Griggs A."/>
            <person name="Gujja S."/>
            <person name="Hansen M."/>
            <person name="Howarth C."/>
            <person name="Imamovic A."/>
            <person name="Ireland A."/>
            <person name="Larimer J."/>
            <person name="McCowan C."/>
            <person name="Murphy C."/>
            <person name="Pearson M."/>
            <person name="Poon T.W."/>
            <person name="Priest M."/>
            <person name="Roberts A."/>
            <person name="Saif S."/>
            <person name="Shea T."/>
            <person name="Sisk P."/>
            <person name="Sykes S."/>
            <person name="Wortman J."/>
            <person name="Nusbaum C."/>
            <person name="Birren B."/>
        </authorList>
    </citation>
    <scope>NUCLEOTIDE SEQUENCE [LARGE SCALE GENOMIC DNA]</scope>
    <source>
        <strain evidence="6">FAR1</strain>
    </source>
</reference>
<dbReference type="InterPro" id="IPR018114">
    <property type="entry name" value="TRYPSIN_HIS"/>
</dbReference>
<keyword evidence="3" id="KW-0645">Protease</keyword>
<dbReference type="Proteomes" id="UP000075886">
    <property type="component" value="Unassembled WGS sequence"/>
</dbReference>
<dbReference type="InterPro" id="IPR001314">
    <property type="entry name" value="Peptidase_S1A"/>
</dbReference>
<dbReference type="PROSITE" id="PS00135">
    <property type="entry name" value="TRYPSIN_SER"/>
    <property type="match status" value="1"/>
</dbReference>
<comment type="similarity">
    <text evidence="2">Belongs to the peptidase S1 family. CLIP subfamily.</text>
</comment>
<evidence type="ECO:0000256" key="2">
    <source>
        <dbReference type="ARBA" id="ARBA00024195"/>
    </source>
</evidence>
<reference evidence="5" key="2">
    <citation type="submission" date="2020-05" db="UniProtKB">
        <authorList>
            <consortium name="EnsemblMetazoa"/>
        </authorList>
    </citation>
    <scope>IDENTIFICATION</scope>
    <source>
        <strain evidence="5">FAR1</strain>
    </source>
</reference>
<dbReference type="Pfam" id="PF00089">
    <property type="entry name" value="Trypsin"/>
    <property type="match status" value="1"/>
</dbReference>
<dbReference type="InterPro" id="IPR043504">
    <property type="entry name" value="Peptidase_S1_PA_chymotrypsin"/>
</dbReference>
<dbReference type="InterPro" id="IPR033116">
    <property type="entry name" value="TRYPSIN_SER"/>
</dbReference>
<name>A0A182QR23_9DIPT</name>
<evidence type="ECO:0000313" key="5">
    <source>
        <dbReference type="EnsemblMetazoa" id="AFAF015167-PA"/>
    </source>
</evidence>
<dbReference type="AlphaFoldDB" id="A0A182QR23"/>
<protein>
    <recommendedName>
        <fullName evidence="4">Peptidase S1 domain-containing protein</fullName>
    </recommendedName>
</protein>
<proteinExistence type="inferred from homology"/>
<dbReference type="PROSITE" id="PS00134">
    <property type="entry name" value="TRYPSIN_HIS"/>
    <property type="match status" value="1"/>
</dbReference>
<keyword evidence="3" id="KW-0378">Hydrolase</keyword>
<evidence type="ECO:0000256" key="3">
    <source>
        <dbReference type="RuleBase" id="RU363034"/>
    </source>
</evidence>
<dbReference type="PRINTS" id="PR00722">
    <property type="entry name" value="CHYMOTRYPSIN"/>
</dbReference>
<dbReference type="SMART" id="SM00020">
    <property type="entry name" value="Tryp_SPc"/>
    <property type="match status" value="1"/>
</dbReference>
<keyword evidence="1" id="KW-1015">Disulfide bond</keyword>
<keyword evidence="3" id="KW-0720">Serine protease</keyword>
<dbReference type="CDD" id="cd00190">
    <property type="entry name" value="Tryp_SPc"/>
    <property type="match status" value="1"/>
</dbReference>
<dbReference type="EnsemblMetazoa" id="AFAF015167-RA">
    <property type="protein sequence ID" value="AFAF015167-PA"/>
    <property type="gene ID" value="AFAF015167"/>
</dbReference>
<accession>A0A182QR23</accession>
<evidence type="ECO:0000256" key="1">
    <source>
        <dbReference type="ARBA" id="ARBA00023157"/>
    </source>
</evidence>
<dbReference type="InterPro" id="IPR001254">
    <property type="entry name" value="Trypsin_dom"/>
</dbReference>
<dbReference type="SUPFAM" id="SSF50494">
    <property type="entry name" value="Trypsin-like serine proteases"/>
    <property type="match status" value="1"/>
</dbReference>
<evidence type="ECO:0000313" key="6">
    <source>
        <dbReference type="Proteomes" id="UP000075886"/>
    </source>
</evidence>
<dbReference type="GO" id="GO:0004252">
    <property type="term" value="F:serine-type endopeptidase activity"/>
    <property type="evidence" value="ECO:0007669"/>
    <property type="project" value="InterPro"/>
</dbReference>
<dbReference type="STRING" id="69004.A0A182QR23"/>
<dbReference type="GO" id="GO:0006508">
    <property type="term" value="P:proteolysis"/>
    <property type="evidence" value="ECO:0007669"/>
    <property type="project" value="UniProtKB-KW"/>
</dbReference>
<dbReference type="InterPro" id="IPR009003">
    <property type="entry name" value="Peptidase_S1_PA"/>
</dbReference>
<dbReference type="Gene3D" id="2.40.10.10">
    <property type="entry name" value="Trypsin-like serine proteases"/>
    <property type="match status" value="1"/>
</dbReference>
<dbReference type="PROSITE" id="PS50240">
    <property type="entry name" value="TRYPSIN_DOM"/>
    <property type="match status" value="1"/>
</dbReference>
<dbReference type="VEuPathDB" id="VectorBase:AFAF015167"/>